<reference evidence="4" key="3">
    <citation type="submission" date="2025-09" db="UniProtKB">
        <authorList>
            <consortium name="Ensembl"/>
        </authorList>
    </citation>
    <scope>IDENTIFICATION</scope>
</reference>
<reference evidence="4" key="1">
    <citation type="submission" date="2014-08" db="EMBL/GenBank/DDBJ databases">
        <authorList>
            <person name="Senf B."/>
            <person name="Petzold A."/>
            <person name="Downie B.R."/>
            <person name="Koch P."/>
            <person name="Platzer M."/>
        </authorList>
    </citation>
    <scope>NUCLEOTIDE SEQUENCE [LARGE SCALE GENOMIC DNA]</scope>
    <source>
        <strain evidence="4">GRZ</strain>
    </source>
</reference>
<evidence type="ECO:0000256" key="1">
    <source>
        <dbReference type="SAM" id="Coils"/>
    </source>
</evidence>
<sequence>MIQINNTQYFHFLQQANALRRSGVLCDAFISVQSQTFRAHRLVLACASRTLAQQLAQGGDIDSPQVLDFTYTQALEVSVKDLHLLLKAAQLLEMQMLADQCRKQLEILETRGEDQTEEREDVKEFKDQKLKQNLIHEDKIQDASPPVEKAGVDPPDVDSPNANNLLKSPRKKPRLSPISATLCSKDSVFTRPTTSGSSFTQLEPPGLLSRSFATATAPDSLLVCVSVTEPPAFGCFDHLSPLYLSCLAWSSLRSFYWICIFI</sequence>
<dbReference type="Ensembl" id="ENSNFUT00015006796.1">
    <property type="protein sequence ID" value="ENSNFUP00015006454.1"/>
    <property type="gene ID" value="ENSNFUG00015003226.1"/>
</dbReference>
<dbReference type="PANTHER" id="PTHR46105">
    <property type="entry name" value="AGAP004733-PA"/>
    <property type="match status" value="1"/>
</dbReference>
<dbReference type="Proteomes" id="UP000694548">
    <property type="component" value="Chromosome sgr05"/>
</dbReference>
<feature type="domain" description="BTB" evidence="3">
    <location>
        <begin position="26"/>
        <end position="87"/>
    </location>
</feature>
<evidence type="ECO:0000256" key="2">
    <source>
        <dbReference type="SAM" id="MobiDB-lite"/>
    </source>
</evidence>
<name>A0A8C6NJU1_NOTFU</name>
<feature type="coiled-coil region" evidence="1">
    <location>
        <begin position="91"/>
        <end position="118"/>
    </location>
</feature>
<dbReference type="PROSITE" id="PS50097">
    <property type="entry name" value="BTB"/>
    <property type="match status" value="1"/>
</dbReference>
<dbReference type="InterPro" id="IPR000210">
    <property type="entry name" value="BTB/POZ_dom"/>
</dbReference>
<protein>
    <recommendedName>
        <fullName evidence="3">BTB domain-containing protein</fullName>
    </recommendedName>
</protein>
<dbReference type="PANTHER" id="PTHR46105:SF6">
    <property type="entry name" value="ZINC FINGER AND BTB DOMAIN-CONTAINING PROTEIN 7A"/>
    <property type="match status" value="1"/>
</dbReference>
<dbReference type="InterPro" id="IPR011333">
    <property type="entry name" value="SKP1/BTB/POZ_sf"/>
</dbReference>
<dbReference type="GO" id="GO:0000981">
    <property type="term" value="F:DNA-binding transcription factor activity, RNA polymerase II-specific"/>
    <property type="evidence" value="ECO:0007669"/>
    <property type="project" value="TreeGrafter"/>
</dbReference>
<accession>A0A8C6NJU1</accession>
<dbReference type="GO" id="GO:0000978">
    <property type="term" value="F:RNA polymerase II cis-regulatory region sequence-specific DNA binding"/>
    <property type="evidence" value="ECO:0007669"/>
    <property type="project" value="TreeGrafter"/>
</dbReference>
<dbReference type="Pfam" id="PF00651">
    <property type="entry name" value="BTB"/>
    <property type="match status" value="1"/>
</dbReference>
<evidence type="ECO:0000313" key="4">
    <source>
        <dbReference type="Ensembl" id="ENSNFUP00015006454.1"/>
    </source>
</evidence>
<dbReference type="SUPFAM" id="SSF54695">
    <property type="entry name" value="POZ domain"/>
    <property type="match status" value="1"/>
</dbReference>
<evidence type="ECO:0000313" key="5">
    <source>
        <dbReference type="Proteomes" id="UP000694548"/>
    </source>
</evidence>
<dbReference type="SMART" id="SM00225">
    <property type="entry name" value="BTB"/>
    <property type="match status" value="1"/>
</dbReference>
<organism evidence="4 5">
    <name type="scientific">Nothobranchius furzeri</name>
    <name type="common">Turquoise killifish</name>
    <dbReference type="NCBI Taxonomy" id="105023"/>
    <lineage>
        <taxon>Eukaryota</taxon>
        <taxon>Metazoa</taxon>
        <taxon>Chordata</taxon>
        <taxon>Craniata</taxon>
        <taxon>Vertebrata</taxon>
        <taxon>Euteleostomi</taxon>
        <taxon>Actinopterygii</taxon>
        <taxon>Neopterygii</taxon>
        <taxon>Teleostei</taxon>
        <taxon>Neoteleostei</taxon>
        <taxon>Acanthomorphata</taxon>
        <taxon>Ovalentaria</taxon>
        <taxon>Atherinomorphae</taxon>
        <taxon>Cyprinodontiformes</taxon>
        <taxon>Nothobranchiidae</taxon>
        <taxon>Nothobranchius</taxon>
    </lineage>
</organism>
<dbReference type="InterPro" id="IPR050457">
    <property type="entry name" value="ZnFinger_BTB_dom_contain"/>
</dbReference>
<reference evidence="4" key="2">
    <citation type="submission" date="2025-08" db="UniProtKB">
        <authorList>
            <consortium name="Ensembl"/>
        </authorList>
    </citation>
    <scope>IDENTIFICATION</scope>
</reference>
<feature type="region of interest" description="Disordered" evidence="2">
    <location>
        <begin position="135"/>
        <end position="176"/>
    </location>
</feature>
<dbReference type="AlphaFoldDB" id="A0A8C6NJU1"/>
<dbReference type="GeneTree" id="ENSGT01030000235141"/>
<dbReference type="Gene3D" id="3.30.710.10">
    <property type="entry name" value="Potassium Channel Kv1.1, Chain A"/>
    <property type="match status" value="1"/>
</dbReference>
<keyword evidence="1" id="KW-0175">Coiled coil</keyword>
<evidence type="ECO:0000259" key="3">
    <source>
        <dbReference type="PROSITE" id="PS50097"/>
    </source>
</evidence>
<keyword evidence="5" id="KW-1185">Reference proteome</keyword>
<proteinExistence type="predicted"/>